<dbReference type="EMBL" id="UZAD01013336">
    <property type="protein sequence ID" value="VDN94127.1"/>
    <property type="molecule type" value="Genomic_DNA"/>
</dbReference>
<organism evidence="10">
    <name type="scientific">Brugia pahangi</name>
    <name type="common">Filarial nematode worm</name>
    <dbReference type="NCBI Taxonomy" id="6280"/>
    <lineage>
        <taxon>Eukaryota</taxon>
        <taxon>Metazoa</taxon>
        <taxon>Ecdysozoa</taxon>
        <taxon>Nematoda</taxon>
        <taxon>Chromadorea</taxon>
        <taxon>Rhabditida</taxon>
        <taxon>Spirurina</taxon>
        <taxon>Spiruromorpha</taxon>
        <taxon>Filarioidea</taxon>
        <taxon>Onchocercidae</taxon>
        <taxon>Brugia</taxon>
    </lineage>
</organism>
<evidence type="ECO:0000313" key="10">
    <source>
        <dbReference type="WBParaSite" id="BPAG_0001301301-mRNA-1"/>
    </source>
</evidence>
<dbReference type="InterPro" id="IPR001781">
    <property type="entry name" value="Znf_LIM"/>
</dbReference>
<feature type="compositionally biased region" description="Polar residues" evidence="5">
    <location>
        <begin position="526"/>
        <end position="537"/>
    </location>
</feature>
<dbReference type="GO" id="GO:0032034">
    <property type="term" value="F:myosin II head/neck binding"/>
    <property type="evidence" value="ECO:0007669"/>
    <property type="project" value="TreeGrafter"/>
</dbReference>
<dbReference type="SUPFAM" id="SSF50156">
    <property type="entry name" value="PDZ domain-like"/>
    <property type="match status" value="1"/>
</dbReference>
<evidence type="ECO:0000313" key="9">
    <source>
        <dbReference type="Proteomes" id="UP000278627"/>
    </source>
</evidence>
<dbReference type="AlphaFoldDB" id="A0A0N4TVT9"/>
<accession>A0A0N4TVT9</accession>
<reference evidence="8 9" key="2">
    <citation type="submission" date="2018-11" db="EMBL/GenBank/DDBJ databases">
        <authorList>
            <consortium name="Pathogen Informatics"/>
        </authorList>
    </citation>
    <scope>NUCLEOTIDE SEQUENCE [LARGE SCALE GENOMIC DNA]</scope>
</reference>
<evidence type="ECO:0000256" key="3">
    <source>
        <dbReference type="ARBA" id="ARBA00023038"/>
    </source>
</evidence>
<dbReference type="PROSITE" id="PS50106">
    <property type="entry name" value="PDZ"/>
    <property type="match status" value="1"/>
</dbReference>
<dbReference type="GO" id="GO:0046872">
    <property type="term" value="F:metal ion binding"/>
    <property type="evidence" value="ECO:0007669"/>
    <property type="project" value="UniProtKB-KW"/>
</dbReference>
<dbReference type="GO" id="GO:0001725">
    <property type="term" value="C:stress fiber"/>
    <property type="evidence" value="ECO:0007669"/>
    <property type="project" value="TreeGrafter"/>
</dbReference>
<dbReference type="Gene3D" id="2.30.42.10">
    <property type="match status" value="1"/>
</dbReference>
<dbReference type="Proteomes" id="UP000278627">
    <property type="component" value="Unassembled WGS sequence"/>
</dbReference>
<dbReference type="Pfam" id="PF00412">
    <property type="entry name" value="LIM"/>
    <property type="match status" value="1"/>
</dbReference>
<feature type="compositionally biased region" description="Basic residues" evidence="5">
    <location>
        <begin position="516"/>
        <end position="525"/>
    </location>
</feature>
<keyword evidence="1 4" id="KW-0479">Metal-binding</keyword>
<dbReference type="GO" id="GO:0051496">
    <property type="term" value="P:positive regulation of stress fiber assembly"/>
    <property type="evidence" value="ECO:0007669"/>
    <property type="project" value="TreeGrafter"/>
</dbReference>
<dbReference type="PANTHER" id="PTHR15551">
    <property type="entry name" value="LIM DOMAIN ONLY 7"/>
    <property type="match status" value="1"/>
</dbReference>
<keyword evidence="3 4" id="KW-0440">LIM domain</keyword>
<feature type="region of interest" description="Disordered" evidence="5">
    <location>
        <begin position="860"/>
        <end position="900"/>
    </location>
</feature>
<protein>
    <submittedName>
        <fullName evidence="10">PDZ domain-containing protein</fullName>
    </submittedName>
</protein>
<dbReference type="CDD" id="cd00136">
    <property type="entry name" value="PDZ_canonical"/>
    <property type="match status" value="1"/>
</dbReference>
<feature type="region of interest" description="Disordered" evidence="5">
    <location>
        <begin position="514"/>
        <end position="547"/>
    </location>
</feature>
<dbReference type="GO" id="GO:0051893">
    <property type="term" value="P:regulation of focal adhesion assembly"/>
    <property type="evidence" value="ECO:0007669"/>
    <property type="project" value="TreeGrafter"/>
</dbReference>
<reference evidence="10" key="1">
    <citation type="submission" date="2017-02" db="UniProtKB">
        <authorList>
            <consortium name="WormBaseParasite"/>
        </authorList>
    </citation>
    <scope>IDENTIFICATION</scope>
</reference>
<dbReference type="SMART" id="SM00132">
    <property type="entry name" value="LIM"/>
    <property type="match status" value="1"/>
</dbReference>
<dbReference type="InterPro" id="IPR036034">
    <property type="entry name" value="PDZ_sf"/>
</dbReference>
<feature type="domain" description="LIM zinc-binding" evidence="6">
    <location>
        <begin position="910"/>
        <end position="972"/>
    </location>
</feature>
<gene>
    <name evidence="8" type="ORF">BPAG_LOCUS12941</name>
</gene>
<evidence type="ECO:0000256" key="1">
    <source>
        <dbReference type="ARBA" id="ARBA00022723"/>
    </source>
</evidence>
<dbReference type="InterPro" id="IPR001478">
    <property type="entry name" value="PDZ"/>
</dbReference>
<feature type="domain" description="PDZ" evidence="7">
    <location>
        <begin position="389"/>
        <end position="475"/>
    </location>
</feature>
<dbReference type="InterPro" id="IPR041489">
    <property type="entry name" value="PDZ_6"/>
</dbReference>
<feature type="compositionally biased region" description="Basic and acidic residues" evidence="5">
    <location>
        <begin position="863"/>
        <end position="878"/>
    </location>
</feature>
<evidence type="ECO:0000256" key="5">
    <source>
        <dbReference type="SAM" id="MobiDB-lite"/>
    </source>
</evidence>
<dbReference type="STRING" id="6280.A0A0N4TVT9"/>
<dbReference type="Pfam" id="PF17820">
    <property type="entry name" value="PDZ_6"/>
    <property type="match status" value="1"/>
</dbReference>
<dbReference type="PANTHER" id="PTHR15551:SF3">
    <property type="entry name" value="LIM AND CALPONIN HOMOLOGY DOMAINS-CONTAINING PROTEIN 1"/>
    <property type="match status" value="1"/>
</dbReference>
<keyword evidence="2 4" id="KW-0862">Zinc</keyword>
<dbReference type="Gene3D" id="2.10.110.10">
    <property type="entry name" value="Cysteine Rich Protein"/>
    <property type="match status" value="1"/>
</dbReference>
<name>A0A0N4TVT9_BRUPA</name>
<feature type="region of interest" description="Disordered" evidence="5">
    <location>
        <begin position="26"/>
        <end position="46"/>
    </location>
</feature>
<proteinExistence type="predicted"/>
<dbReference type="WBParaSite" id="BPAG_0001301301-mRNA-1">
    <property type="protein sequence ID" value="BPAG_0001301301-mRNA-1"/>
    <property type="gene ID" value="BPAG_0001301301"/>
</dbReference>
<dbReference type="SMART" id="SM00228">
    <property type="entry name" value="PDZ"/>
    <property type="match status" value="1"/>
</dbReference>
<dbReference type="CDD" id="cd08368">
    <property type="entry name" value="LIM"/>
    <property type="match status" value="1"/>
</dbReference>
<evidence type="ECO:0000256" key="2">
    <source>
        <dbReference type="ARBA" id="ARBA00022833"/>
    </source>
</evidence>
<evidence type="ECO:0000313" key="8">
    <source>
        <dbReference type="EMBL" id="VDN94127.1"/>
    </source>
</evidence>
<sequence>MYFNYKCIVEEVNLLQQKEECLTSSSLPLEEHQEDSGIENNCRSSSIDDHSPVTSIDFYPSIELNHSDTRNSFTSSLSSSPPNRQQHCYQHLELSSPSILSLPEKSFIHSVFGRNKIATEDSYLTPSTSKLLRTDTITKANFHEYNQLRSITPQADKSQEYLSGEHSDSDSDFPAPPDYLLPATIVRQQPIISANNLYGRSEHSNMKNNSLLTTKHNSLSTAATGKRNTSGSATEDVSLGIELCREQSANITAVKFPTPRQINSPCHIYNKAVIETSDDNAQNETDNTNKPKQVTSPFLPYTSTALSTVQAKGHLVGTIDGIYPRTSPKFSRTNRLTSEIHEGTVPKSHLKTVDIQFEDKPGAAYQPSNIDKNHTKMKQNGTGEMISVKISLSNDNGNDTRKYFGFTIAGGKDKNAPVKIDAVIVGTPADEAGLQVGDLLLSINGESVLDRYYQCIVRMLHEAERIGTIELKIRRSDNAVIAENPSSVDQRSTIPFDQKRALFGDKCTTKNSNCKGIRKQKHSSPTRKWSTGNINKQPENDKFPTATTTSTTVAPVTHNVKDGIVMRSNSVLSSISTLDDDDSRMAYVGGKYAMRHSRERFSSRTSLASSTSCSITAGGGDPDYRVTSLHDKPKPGKLADFIPEVERKTDAGYNQDDGASAYSSSFSRRESDVDGFTNLFTSEDDSEVPLVLRNYDITPVRSVTTSPIQHKISYWMKKDEIRTMSLPRNIGGEYRRNGYVVPCNHSFATKSAIQRNEIIPDGNTNSSSGQMKTLSTDSREWRQIVEQQRLPSPGDPECRSKLDEDLKFQTRISFRFNIVLAPNLAAIYSRHGSKKIARNLLHAEETRIKKSDSGIENFLSADQSKRSSENNRSIESDLNRANMSDEPSSRKVNKVSSNTDEPLLSVSGKHHCSHCRRGAAMIIESLNLFYHLSCFRCYVCKMTLGNGTRGTDVRVRDSKLHCQSCYSNEESGLKFSKV</sequence>
<evidence type="ECO:0000256" key="4">
    <source>
        <dbReference type="PROSITE-ProRule" id="PRU00125"/>
    </source>
</evidence>
<evidence type="ECO:0000259" key="6">
    <source>
        <dbReference type="PROSITE" id="PS50023"/>
    </source>
</evidence>
<dbReference type="PROSITE" id="PS50023">
    <property type="entry name" value="LIM_DOMAIN_2"/>
    <property type="match status" value="1"/>
</dbReference>
<keyword evidence="9" id="KW-1185">Reference proteome</keyword>
<evidence type="ECO:0000259" key="7">
    <source>
        <dbReference type="PROSITE" id="PS50106"/>
    </source>
</evidence>